<accession>A0A9P8P9A1</accession>
<feature type="region of interest" description="Disordered" evidence="1">
    <location>
        <begin position="250"/>
        <end position="275"/>
    </location>
</feature>
<protein>
    <submittedName>
        <fullName evidence="2">Uncharacterized protein</fullName>
    </submittedName>
</protein>
<dbReference type="GeneID" id="70235097"/>
<feature type="region of interest" description="Disordered" evidence="1">
    <location>
        <begin position="1"/>
        <end position="24"/>
    </location>
</feature>
<proteinExistence type="predicted"/>
<organism evidence="2 3">
    <name type="scientific">Ogataea philodendri</name>
    <dbReference type="NCBI Taxonomy" id="1378263"/>
    <lineage>
        <taxon>Eukaryota</taxon>
        <taxon>Fungi</taxon>
        <taxon>Dikarya</taxon>
        <taxon>Ascomycota</taxon>
        <taxon>Saccharomycotina</taxon>
        <taxon>Pichiomycetes</taxon>
        <taxon>Pichiales</taxon>
        <taxon>Pichiaceae</taxon>
        <taxon>Ogataea</taxon>
    </lineage>
</organism>
<gene>
    <name evidence="2" type="ORF">OGAPHI_003130</name>
</gene>
<dbReference type="Proteomes" id="UP000769157">
    <property type="component" value="Unassembled WGS sequence"/>
</dbReference>
<evidence type="ECO:0000313" key="3">
    <source>
        <dbReference type="Proteomes" id="UP000769157"/>
    </source>
</evidence>
<keyword evidence="3" id="KW-1185">Reference proteome</keyword>
<evidence type="ECO:0000313" key="2">
    <source>
        <dbReference type="EMBL" id="KAH3667481.1"/>
    </source>
</evidence>
<reference evidence="2" key="2">
    <citation type="submission" date="2021-01" db="EMBL/GenBank/DDBJ databases">
        <authorList>
            <person name="Schikora-Tamarit M.A."/>
        </authorList>
    </citation>
    <scope>NUCLEOTIDE SEQUENCE</scope>
    <source>
        <strain evidence="2">CBS6075</strain>
    </source>
</reference>
<dbReference type="AlphaFoldDB" id="A0A9P8P9A1"/>
<evidence type="ECO:0000256" key="1">
    <source>
        <dbReference type="SAM" id="MobiDB-lite"/>
    </source>
</evidence>
<name>A0A9P8P9A1_9ASCO</name>
<sequence length="389" mass="41266">MQQQVTDVAEERSTRLQSWSDGTSSLSLGWPPRSGTVESPRASYPWQIGGWWLTCSTRTLYPWSGRAYSNVSPRSGLNGLAIRPTVETYSEAANAATYIIRVTESSIDAALSKRLAYSITSVLRCSNDVGSLKTTGRVILVMSFPTIDRRTLHSEILGLLSSFCKVVRIGSSYPMKVASELILSYLSSCLLFLSGNPFTTTESEPLISSGSLITVFSVRASSAAPAVCSDESADASSLACATGTVSLPASAGSGPLSDPSSSASKNSSSDSSSSPKKSIIWLGSSDSGSSTLFCGVSVGAASETARTIFGLLFKDFLSPCNLSSNSTIFCSRDCISNSSRLSVCSQIFEISCCLSITLPNLVSYLVMSSDCVSDRFVRFESTFMATSMT</sequence>
<dbReference type="EMBL" id="JAEUBE010000183">
    <property type="protein sequence ID" value="KAH3667481.1"/>
    <property type="molecule type" value="Genomic_DNA"/>
</dbReference>
<feature type="compositionally biased region" description="Polar residues" evidence="1">
    <location>
        <begin position="15"/>
        <end position="24"/>
    </location>
</feature>
<reference evidence="2" key="1">
    <citation type="journal article" date="2021" name="Open Biol.">
        <title>Shared evolutionary footprints suggest mitochondrial oxidative damage underlies multiple complex I losses in fungi.</title>
        <authorList>
            <person name="Schikora-Tamarit M.A."/>
            <person name="Marcet-Houben M."/>
            <person name="Nosek J."/>
            <person name="Gabaldon T."/>
        </authorList>
    </citation>
    <scope>NUCLEOTIDE SEQUENCE</scope>
    <source>
        <strain evidence="2">CBS6075</strain>
    </source>
</reference>
<comment type="caution">
    <text evidence="2">The sequence shown here is derived from an EMBL/GenBank/DDBJ whole genome shotgun (WGS) entry which is preliminary data.</text>
</comment>
<dbReference type="RefSeq" id="XP_046062293.1">
    <property type="nucleotide sequence ID" value="XM_046204076.1"/>
</dbReference>